<keyword evidence="3" id="KW-1185">Reference proteome</keyword>
<gene>
    <name evidence="2" type="ORF">G3446_22935</name>
</gene>
<sequence>MTFKPLLKQASGPALGILCFGLVCSAQALSLQVESGEITGVRGIEIQGELYDLTFTDGSFNGIYSADDDGYGQLARGAANALLAASDSGAIGAAANWKEGLKLRGCAASESCTILIPEHSAGAAPSADTTFAVEVIYAQGQFRSVTAKLWPFHAGTDTKHMPDMMYAVLAPAR</sequence>
<reference evidence="2 3" key="1">
    <citation type="submission" date="2020-02" db="EMBL/GenBank/DDBJ databases">
        <title>Genome sequences of Thiorhodococcus mannitoliphagus and Thiorhodococcus minor, purple sulfur photosynthetic bacteria in the gammaproteobacterial family, Chromatiaceae.</title>
        <authorList>
            <person name="Aviles F.A."/>
            <person name="Meyer T.E."/>
            <person name="Kyndt J.A."/>
        </authorList>
    </citation>
    <scope>NUCLEOTIDE SEQUENCE [LARGE SCALE GENOMIC DNA]</scope>
    <source>
        <strain evidence="2 3">DSM 11518</strain>
    </source>
</reference>
<dbReference type="RefSeq" id="WP_164455670.1">
    <property type="nucleotide sequence ID" value="NZ_JAAIJQ010000104.1"/>
</dbReference>
<dbReference type="EMBL" id="JAAIJQ010000104">
    <property type="protein sequence ID" value="NEV64688.1"/>
    <property type="molecule type" value="Genomic_DNA"/>
</dbReference>
<protein>
    <submittedName>
        <fullName evidence="2">Uncharacterized protein</fullName>
    </submittedName>
</protein>
<keyword evidence="1" id="KW-0732">Signal</keyword>
<organism evidence="2 3">
    <name type="scientific">Thiorhodococcus minor</name>
    <dbReference type="NCBI Taxonomy" id="57489"/>
    <lineage>
        <taxon>Bacteria</taxon>
        <taxon>Pseudomonadati</taxon>
        <taxon>Pseudomonadota</taxon>
        <taxon>Gammaproteobacteria</taxon>
        <taxon>Chromatiales</taxon>
        <taxon>Chromatiaceae</taxon>
        <taxon>Thiorhodococcus</taxon>
    </lineage>
</organism>
<evidence type="ECO:0000313" key="3">
    <source>
        <dbReference type="Proteomes" id="UP000483379"/>
    </source>
</evidence>
<proteinExistence type="predicted"/>
<evidence type="ECO:0000313" key="2">
    <source>
        <dbReference type="EMBL" id="NEV64688.1"/>
    </source>
</evidence>
<name>A0A6M0K4I7_9GAMM</name>
<accession>A0A6M0K4I7</accession>
<dbReference type="AlphaFoldDB" id="A0A6M0K4I7"/>
<evidence type="ECO:0000256" key="1">
    <source>
        <dbReference type="SAM" id="SignalP"/>
    </source>
</evidence>
<feature type="signal peptide" evidence="1">
    <location>
        <begin position="1"/>
        <end position="28"/>
    </location>
</feature>
<dbReference type="Proteomes" id="UP000483379">
    <property type="component" value="Unassembled WGS sequence"/>
</dbReference>
<feature type="chain" id="PRO_5026748545" evidence="1">
    <location>
        <begin position="29"/>
        <end position="173"/>
    </location>
</feature>
<comment type="caution">
    <text evidence="2">The sequence shown here is derived from an EMBL/GenBank/DDBJ whole genome shotgun (WGS) entry which is preliminary data.</text>
</comment>